<dbReference type="AlphaFoldDB" id="A0A7J8VWU7"/>
<dbReference type="PROSITE" id="PS01224">
    <property type="entry name" value="ARGC"/>
    <property type="match status" value="1"/>
</dbReference>
<dbReference type="InterPro" id="IPR050085">
    <property type="entry name" value="AGPR"/>
</dbReference>
<name>A0A7J8VWU7_9ROSI</name>
<dbReference type="HAMAP" id="MF_00150">
    <property type="entry name" value="ArgC_type1"/>
    <property type="match status" value="1"/>
</dbReference>
<dbReference type="EMBL" id="JABFAB010000013">
    <property type="protein sequence ID" value="MBA0667275.1"/>
    <property type="molecule type" value="Genomic_DNA"/>
</dbReference>
<dbReference type="InterPro" id="IPR036291">
    <property type="entry name" value="NAD(P)-bd_dom_sf"/>
</dbReference>
<feature type="domain" description="Semialdehyde dehydrogenase NAD-binding" evidence="12">
    <location>
        <begin position="59"/>
        <end position="203"/>
    </location>
</feature>
<dbReference type="FunFam" id="3.30.360.10:FF:000014">
    <property type="entry name" value="N-acetyl-gamma-glutamyl-phosphate reductase"/>
    <property type="match status" value="1"/>
</dbReference>
<evidence type="ECO:0000256" key="8">
    <source>
        <dbReference type="ARBA" id="ARBA00060921"/>
    </source>
</evidence>
<feature type="active site" evidence="11">
    <location>
        <position position="211"/>
    </location>
</feature>
<sequence>MSTATFNSICFNQGYLRKGEVKISKVKNRNQRVKFYVGGASVLSTKCMQSSEKNKKEVRIGLLGASGYTGAEIVRLLANHPYFGITLMTADRKAGQSMGSVFPHLITQDLPTMVSVKDADFSSVDAVFCCLPHGTTQDIIKGLPRHLKIVDLSADFRLRDIAEYEEWYGQPHSASDLQLVFPIIQKEAVYGLTEISREDVKNARLIANPGCYPTSIQLPLVPLIKVNVLLLLNSLNTEISLSTQNLVSVELVTFSGRGAKEANLYSEIAEGIYSYGVTKHRHVPEIEQGLSDAAQSKINVSFTPHLMPMIRGMQSTIYVEMSQGVTMEDLYQQLRKSYEDEEFVKLLDKGVVPRTHNVRGSNYCFMNVFPDRIPGRAIIISVIDNLVKGASGQALQNLNIMLGYPENTGLLYQPLFP</sequence>
<reference evidence="13 14" key="1">
    <citation type="journal article" date="2019" name="Genome Biol. Evol.">
        <title>Insights into the evolution of the New World diploid cottons (Gossypium, subgenus Houzingenia) based on genome sequencing.</title>
        <authorList>
            <person name="Grover C.E."/>
            <person name="Arick M.A. 2nd"/>
            <person name="Thrash A."/>
            <person name="Conover J.L."/>
            <person name="Sanders W.S."/>
            <person name="Peterson D.G."/>
            <person name="Frelichowski J.E."/>
            <person name="Scheffler J.A."/>
            <person name="Scheffler B.E."/>
            <person name="Wendel J.F."/>
        </authorList>
    </citation>
    <scope>NUCLEOTIDE SEQUENCE [LARGE SCALE GENOMIC DNA]</scope>
    <source>
        <strain evidence="13">57</strain>
        <tissue evidence="13">Leaf</tissue>
    </source>
</reference>
<dbReference type="Pfam" id="PF01118">
    <property type="entry name" value="Semialdhyde_dh"/>
    <property type="match status" value="1"/>
</dbReference>
<comment type="caution">
    <text evidence="13">The sequence shown here is derived from an EMBL/GenBank/DDBJ whole genome shotgun (WGS) entry which is preliminary data.</text>
</comment>
<accession>A0A7J8VWU7</accession>
<dbReference type="GO" id="GO:0070401">
    <property type="term" value="F:NADP+ binding"/>
    <property type="evidence" value="ECO:0007669"/>
    <property type="project" value="InterPro"/>
</dbReference>
<dbReference type="NCBIfam" id="TIGR01850">
    <property type="entry name" value="argC"/>
    <property type="match status" value="1"/>
</dbReference>
<evidence type="ECO:0000259" key="12">
    <source>
        <dbReference type="SMART" id="SM00859"/>
    </source>
</evidence>
<dbReference type="OrthoDB" id="438291at2759"/>
<dbReference type="EC" id="1.2.1.38" evidence="2"/>
<evidence type="ECO:0000256" key="10">
    <source>
        <dbReference type="ARBA" id="ARBA00076903"/>
    </source>
</evidence>
<evidence type="ECO:0000256" key="3">
    <source>
        <dbReference type="ARBA" id="ARBA00022571"/>
    </source>
</evidence>
<keyword evidence="4" id="KW-0028">Amino-acid biosynthesis</keyword>
<dbReference type="SUPFAM" id="SSF51735">
    <property type="entry name" value="NAD(P)-binding Rossmann-fold domains"/>
    <property type="match status" value="1"/>
</dbReference>
<evidence type="ECO:0000256" key="4">
    <source>
        <dbReference type="ARBA" id="ARBA00022605"/>
    </source>
</evidence>
<keyword evidence="3" id="KW-0055">Arginine biosynthesis</keyword>
<dbReference type="Pfam" id="PF22698">
    <property type="entry name" value="Semialdhyde_dhC_1"/>
    <property type="match status" value="1"/>
</dbReference>
<dbReference type="Proteomes" id="UP000593573">
    <property type="component" value="Unassembled WGS sequence"/>
</dbReference>
<keyword evidence="6" id="KW-0560">Oxidoreductase</keyword>
<evidence type="ECO:0000256" key="11">
    <source>
        <dbReference type="PROSITE-ProRule" id="PRU10010"/>
    </source>
</evidence>
<evidence type="ECO:0000256" key="9">
    <source>
        <dbReference type="ARBA" id="ARBA00067665"/>
    </source>
</evidence>
<dbReference type="Gene3D" id="3.40.50.720">
    <property type="entry name" value="NAD(P)-binding Rossmann-like Domain"/>
    <property type="match status" value="1"/>
</dbReference>
<dbReference type="UniPathway" id="UPA00068">
    <property type="reaction ID" value="UER00108"/>
</dbReference>
<dbReference type="GO" id="GO:0051287">
    <property type="term" value="F:NAD binding"/>
    <property type="evidence" value="ECO:0007669"/>
    <property type="project" value="InterPro"/>
</dbReference>
<protein>
    <recommendedName>
        <fullName evidence="9">Probable N-acetyl-gamma-glutamyl-phosphate reductase, chloroplastic</fullName>
        <ecNumber evidence="2">1.2.1.38</ecNumber>
    </recommendedName>
    <alternativeName>
        <fullName evidence="10">N-acetyl-glutamate semialdehyde dehydrogenase</fullName>
    </alternativeName>
</protein>
<comment type="similarity">
    <text evidence="8">Belongs to the NAGSA dehydrogenase family. Type 1 subfamily.</text>
</comment>
<gene>
    <name evidence="13" type="ORF">Goklo_000382</name>
</gene>
<evidence type="ECO:0000256" key="1">
    <source>
        <dbReference type="ARBA" id="ARBA00004862"/>
    </source>
</evidence>
<dbReference type="Gene3D" id="3.30.360.10">
    <property type="entry name" value="Dihydrodipicolinate Reductase, domain 2"/>
    <property type="match status" value="1"/>
</dbReference>
<dbReference type="GO" id="GO:0003942">
    <property type="term" value="F:N-acetyl-gamma-glutamyl-phosphate reductase activity"/>
    <property type="evidence" value="ECO:0007669"/>
    <property type="project" value="UniProtKB-EC"/>
</dbReference>
<dbReference type="InterPro" id="IPR058924">
    <property type="entry name" value="AGPR_dimerisation_dom"/>
</dbReference>
<keyword evidence="5" id="KW-0521">NADP</keyword>
<dbReference type="GO" id="GO:0006526">
    <property type="term" value="P:L-arginine biosynthetic process"/>
    <property type="evidence" value="ECO:0007669"/>
    <property type="project" value="UniProtKB-UniPathway"/>
</dbReference>
<dbReference type="SMART" id="SM00859">
    <property type="entry name" value="Semialdhyde_dh"/>
    <property type="match status" value="1"/>
</dbReference>
<dbReference type="InterPro" id="IPR023013">
    <property type="entry name" value="AGPR_AS"/>
</dbReference>
<comment type="pathway">
    <text evidence="1">Amino-acid biosynthesis; L-arginine biosynthesis; N(2)-acetyl-L-ornithine from L-glutamate: step 3/4.</text>
</comment>
<evidence type="ECO:0000313" key="13">
    <source>
        <dbReference type="EMBL" id="MBA0667275.1"/>
    </source>
</evidence>
<dbReference type="SUPFAM" id="SSF55347">
    <property type="entry name" value="Glyceraldehyde-3-phosphate dehydrogenase-like, C-terminal domain"/>
    <property type="match status" value="1"/>
</dbReference>
<evidence type="ECO:0000256" key="5">
    <source>
        <dbReference type="ARBA" id="ARBA00022857"/>
    </source>
</evidence>
<dbReference type="CDD" id="cd23934">
    <property type="entry name" value="AGPR_1_C"/>
    <property type="match status" value="1"/>
</dbReference>
<dbReference type="InterPro" id="IPR000706">
    <property type="entry name" value="AGPR_type-1"/>
</dbReference>
<dbReference type="PANTHER" id="PTHR32338">
    <property type="entry name" value="N-ACETYL-GAMMA-GLUTAMYL-PHOSPHATE REDUCTASE, CHLOROPLASTIC-RELATED-RELATED"/>
    <property type="match status" value="1"/>
</dbReference>
<keyword evidence="14" id="KW-1185">Reference proteome</keyword>
<dbReference type="PANTHER" id="PTHR32338:SF10">
    <property type="entry name" value="N-ACETYL-GAMMA-GLUTAMYL-PHOSPHATE REDUCTASE, CHLOROPLASTIC-RELATED"/>
    <property type="match status" value="1"/>
</dbReference>
<dbReference type="InterPro" id="IPR000534">
    <property type="entry name" value="Semialdehyde_DH_NAD-bd"/>
</dbReference>
<evidence type="ECO:0000256" key="2">
    <source>
        <dbReference type="ARBA" id="ARBA00013072"/>
    </source>
</evidence>
<dbReference type="CDD" id="cd17895">
    <property type="entry name" value="AGPR_1_N"/>
    <property type="match status" value="1"/>
</dbReference>
<proteinExistence type="inferred from homology"/>
<evidence type="ECO:0000256" key="6">
    <source>
        <dbReference type="ARBA" id="ARBA00023002"/>
    </source>
</evidence>
<evidence type="ECO:0000256" key="7">
    <source>
        <dbReference type="ARBA" id="ARBA00050557"/>
    </source>
</evidence>
<comment type="catalytic activity">
    <reaction evidence="7">
        <text>N-acetyl-L-glutamate 5-semialdehyde + phosphate + NADP(+) = N-acetyl-L-glutamyl 5-phosphate + NADPH + H(+)</text>
        <dbReference type="Rhea" id="RHEA:21588"/>
        <dbReference type="ChEBI" id="CHEBI:15378"/>
        <dbReference type="ChEBI" id="CHEBI:29123"/>
        <dbReference type="ChEBI" id="CHEBI:43474"/>
        <dbReference type="ChEBI" id="CHEBI:57783"/>
        <dbReference type="ChEBI" id="CHEBI:57936"/>
        <dbReference type="ChEBI" id="CHEBI:58349"/>
        <dbReference type="EC" id="1.2.1.38"/>
    </reaction>
</comment>
<evidence type="ECO:0000313" key="14">
    <source>
        <dbReference type="Proteomes" id="UP000593573"/>
    </source>
</evidence>
<organism evidence="13 14">
    <name type="scientific">Gossypium klotzschianum</name>
    <dbReference type="NCBI Taxonomy" id="34286"/>
    <lineage>
        <taxon>Eukaryota</taxon>
        <taxon>Viridiplantae</taxon>
        <taxon>Streptophyta</taxon>
        <taxon>Embryophyta</taxon>
        <taxon>Tracheophyta</taxon>
        <taxon>Spermatophyta</taxon>
        <taxon>Magnoliopsida</taxon>
        <taxon>eudicotyledons</taxon>
        <taxon>Gunneridae</taxon>
        <taxon>Pentapetalae</taxon>
        <taxon>rosids</taxon>
        <taxon>malvids</taxon>
        <taxon>Malvales</taxon>
        <taxon>Malvaceae</taxon>
        <taxon>Malvoideae</taxon>
        <taxon>Gossypium</taxon>
    </lineage>
</organism>